<feature type="compositionally biased region" description="Basic and acidic residues" evidence="15">
    <location>
        <begin position="1100"/>
        <end position="1117"/>
    </location>
</feature>
<feature type="compositionally biased region" description="Low complexity" evidence="15">
    <location>
        <begin position="878"/>
        <end position="890"/>
    </location>
</feature>
<feature type="compositionally biased region" description="Polar residues" evidence="15">
    <location>
        <begin position="835"/>
        <end position="850"/>
    </location>
</feature>
<name>A0A6I8W811_DROPS</name>
<evidence type="ECO:0000256" key="4">
    <source>
        <dbReference type="ARBA" id="ARBA00022553"/>
    </source>
</evidence>
<dbReference type="Pfam" id="PF15898">
    <property type="entry name" value="PRKG1_interact"/>
    <property type="match status" value="1"/>
</dbReference>
<dbReference type="PANTHER" id="PTHR24179">
    <property type="entry name" value="PROTEIN PHOSPHATASE 1 REGULATORY SUBUNIT 12"/>
    <property type="match status" value="1"/>
</dbReference>
<dbReference type="PROSITE" id="PS50088">
    <property type="entry name" value="ANK_REPEAT"/>
    <property type="match status" value="4"/>
</dbReference>
<keyword evidence="17" id="KW-1185">Reference proteome</keyword>
<feature type="compositionally biased region" description="Polar residues" evidence="15">
    <location>
        <begin position="370"/>
        <end position="390"/>
    </location>
</feature>
<dbReference type="InterPro" id="IPR051226">
    <property type="entry name" value="PP1_Regulatory_Subunit"/>
</dbReference>
<dbReference type="Proteomes" id="UP000001819">
    <property type="component" value="Chromosome X"/>
</dbReference>
<evidence type="ECO:0000256" key="5">
    <source>
        <dbReference type="ARBA" id="ARBA00022737"/>
    </source>
</evidence>
<dbReference type="PROSITE" id="PS50297">
    <property type="entry name" value="ANK_REP_REGION"/>
    <property type="match status" value="4"/>
</dbReference>
<feature type="compositionally biased region" description="Acidic residues" evidence="15">
    <location>
        <begin position="728"/>
        <end position="737"/>
    </location>
</feature>
<keyword evidence="14" id="KW-0175">Coiled coil</keyword>
<feature type="compositionally biased region" description="Basic and acidic residues" evidence="15">
    <location>
        <begin position="1059"/>
        <end position="1071"/>
    </location>
</feature>
<dbReference type="GO" id="GO:0005856">
    <property type="term" value="C:cytoskeleton"/>
    <property type="evidence" value="ECO:0007669"/>
    <property type="project" value="UniProtKB-SubCell"/>
</dbReference>
<evidence type="ECO:0000313" key="17">
    <source>
        <dbReference type="Proteomes" id="UP000001819"/>
    </source>
</evidence>
<feature type="region of interest" description="Disordered" evidence="15">
    <location>
        <begin position="334"/>
        <end position="391"/>
    </location>
</feature>
<feature type="compositionally biased region" description="Polar residues" evidence="15">
    <location>
        <begin position="1"/>
        <end position="11"/>
    </location>
</feature>
<evidence type="ECO:0000256" key="6">
    <source>
        <dbReference type="ARBA" id="ARBA00023043"/>
    </source>
</evidence>
<feature type="compositionally biased region" description="Basic and acidic residues" evidence="15">
    <location>
        <begin position="910"/>
        <end position="930"/>
    </location>
</feature>
<feature type="compositionally biased region" description="Basic and acidic residues" evidence="15">
    <location>
        <begin position="14"/>
        <end position="27"/>
    </location>
</feature>
<dbReference type="GO" id="GO:0004857">
    <property type="term" value="F:enzyme inhibitor activity"/>
    <property type="evidence" value="ECO:0007669"/>
    <property type="project" value="TreeGrafter"/>
</dbReference>
<feature type="region of interest" description="Disordered" evidence="15">
    <location>
        <begin position="446"/>
        <end position="507"/>
    </location>
</feature>
<evidence type="ECO:0000256" key="12">
    <source>
        <dbReference type="ARBA" id="ARBA00083252"/>
    </source>
</evidence>
<keyword evidence="6 13" id="KW-0040">ANK repeat</keyword>
<dbReference type="Pfam" id="PF12796">
    <property type="entry name" value="Ank_2"/>
    <property type="match status" value="2"/>
</dbReference>
<keyword evidence="5" id="KW-0677">Repeat</keyword>
<feature type="region of interest" description="Disordered" evidence="15">
    <location>
        <begin position="569"/>
        <end position="618"/>
    </location>
</feature>
<feature type="repeat" description="ANK" evidence="13">
    <location>
        <begin position="111"/>
        <end position="143"/>
    </location>
</feature>
<keyword evidence="3" id="KW-0963">Cytoplasm</keyword>
<dbReference type="GO" id="GO:0019901">
    <property type="term" value="F:protein kinase binding"/>
    <property type="evidence" value="ECO:0007669"/>
    <property type="project" value="InterPro"/>
</dbReference>
<dbReference type="GO" id="GO:0019208">
    <property type="term" value="F:phosphatase regulator activity"/>
    <property type="evidence" value="ECO:0007669"/>
    <property type="project" value="TreeGrafter"/>
</dbReference>
<evidence type="ECO:0000256" key="13">
    <source>
        <dbReference type="PROSITE-ProRule" id="PRU00023"/>
    </source>
</evidence>
<evidence type="ECO:0000256" key="8">
    <source>
        <dbReference type="ARBA" id="ARBA00038386"/>
    </source>
</evidence>
<dbReference type="CDD" id="cd21930">
    <property type="entry name" value="IPD_PPP1R12"/>
    <property type="match status" value="1"/>
</dbReference>
<dbReference type="InterPro" id="IPR002110">
    <property type="entry name" value="Ankyrin_rpt"/>
</dbReference>
<evidence type="ECO:0000256" key="1">
    <source>
        <dbReference type="ARBA" id="ARBA00004245"/>
    </source>
</evidence>
<feature type="compositionally biased region" description="Gly residues" evidence="15">
    <location>
        <begin position="891"/>
        <end position="902"/>
    </location>
</feature>
<dbReference type="AlphaFoldDB" id="A0A6I8W811"/>
<feature type="compositionally biased region" description="Basic and acidic residues" evidence="15">
    <location>
        <begin position="778"/>
        <end position="798"/>
    </location>
</feature>
<evidence type="ECO:0000256" key="7">
    <source>
        <dbReference type="ARBA" id="ARBA00023212"/>
    </source>
</evidence>
<proteinExistence type="inferred from homology"/>
<dbReference type="RefSeq" id="XP_033239417.1">
    <property type="nucleotide sequence ID" value="XM_033383526.1"/>
</dbReference>
<feature type="compositionally biased region" description="Low complexity" evidence="15">
    <location>
        <begin position="1119"/>
        <end position="1134"/>
    </location>
</feature>
<feature type="domain" description="cGMP-dependent protein kinase interacting" evidence="16">
    <location>
        <begin position="1151"/>
        <end position="1246"/>
    </location>
</feature>
<evidence type="ECO:0000256" key="9">
    <source>
        <dbReference type="ARBA" id="ARBA00059024"/>
    </source>
</evidence>
<dbReference type="SMART" id="SM00248">
    <property type="entry name" value="ANK"/>
    <property type="match status" value="6"/>
</dbReference>
<reference evidence="18" key="1">
    <citation type="submission" date="2025-08" db="UniProtKB">
        <authorList>
            <consortium name="RefSeq"/>
        </authorList>
    </citation>
    <scope>IDENTIFICATION</scope>
    <source>
        <strain evidence="18">MV-25-SWS-2005</strain>
        <tissue evidence="18">Whole body</tissue>
    </source>
</reference>
<evidence type="ECO:0000256" key="3">
    <source>
        <dbReference type="ARBA" id="ARBA00022490"/>
    </source>
</evidence>
<dbReference type="SUPFAM" id="SSF48403">
    <property type="entry name" value="Ankyrin repeat"/>
    <property type="match status" value="1"/>
</dbReference>
<feature type="coiled-coil region" evidence="14">
    <location>
        <begin position="161"/>
        <end position="188"/>
    </location>
</feature>
<sequence>MSTLDARNNSAMMKRAEQLKRWEESDTNRAAPTPRHEHGRRIKFSSGCVFLAACLSGDKDEVIQLLDQGADINTANVDGLTALHQACIDDNLHMVEFLVKRGADINRQDNEGWTPLHATASCGFVSIARYLVENGADVAAVNSDGDLALDLAIDVQHRGMIEYMEKIVQELNIDVEQARKAEEEAMLSDAERWLSSDAAEVDRPHPKTGATALHVAAAKGYTNVLSLLLEGRGNVDRQDNDGWTPLHAASHWGQQETSRMLVESLADMDIRNYAGQSCIDVADRKIVKFLEELRAKNRNQRRPSSQIRISDAIENRVDKTPTKLVRVEVRTDATKDAENVKPNQQQIHALEHPVEEEAPWRRKMARAPNDSPTNNQVPDRELSSNSSESANDVILRRTQSFENDEKFYQKYNELRARIKANSCPILPATAASQAAAAAAAASAAANNSNSNNNNNLSSNNNNKFNNNNNNKSALLLGSRTTNNTATTTTTSSTFNNTHNNTTTSTPQTAAAAAAAAAAASTAATTNPYYSVQRSASLKDNSMYYRKPTVTHVGTPTGTAATAKTTLLSSPSTNALTPPIRRSFVPPVRDEESETQRKAHAKRVRETRRSTQGVTLDEIKSAEELVKKKNMGMANNNNNNNNNISSSGSNDTSETAAATATSEHTSSISDASQQEPQPPPPPTTPPPAIIPTSDETEIETILAPSPVQSANDTTASFTLSAPSRRSVVVDDDDDGDGDGDGKAGGDADDPEAVVSASYTIVSRRDKIPDSAESEPEQVESNKQKTDEQQAESEEQKARPTDLPLSAAPTEAIKSSSSTTPGSLESPVRLRDKRGLSGSSQETDTKSDTASPVSAHPDFNARDSLLSLYARRTTDGSGGASAAAAAAAATATGGAGTGAGGAGGSSTSTSTAERRPSWRLKFDAGSKFKLEDNTSGGTYPPNNSTIIPSAPAVMAAANLSTTTGIQRRISSGPNALNASNQSLNSVGRPISAPSESTNNSSAYATPAVRKYETTSTGAGTGVGARVGAAATTTATTTANSVSATSANHAAGTAATTNATSSHDDKENDKENDNRTQTVIQRRRKPKRRSTGVVHLDVDELDPERQNEEKDKESGSERTSRSRLGSTTSTAATSTTRSESKGSSDKSENGDGIDYKALWEAAKLENDKLKQVLKQKDDEVVQTRATLERFANATTKNSLSEIEKRERRAMERKLSELEEELKLLQKLKTENDRLRAENRALTRVVSKLTTSAQSQLAKAK</sequence>
<feature type="region of interest" description="Disordered" evidence="15">
    <location>
        <begin position="1"/>
        <end position="38"/>
    </location>
</feature>
<dbReference type="InterPro" id="IPR031775">
    <property type="entry name" value="PRKG1_interact"/>
</dbReference>
<evidence type="ECO:0000256" key="11">
    <source>
        <dbReference type="ARBA" id="ARBA00072757"/>
    </source>
</evidence>
<feature type="compositionally biased region" description="Polar residues" evidence="15">
    <location>
        <begin position="991"/>
        <end position="1001"/>
    </location>
</feature>
<gene>
    <name evidence="18" type="primary">Mbs</name>
</gene>
<comment type="subunit">
    <text evidence="10">PP1 comprises a catalytic subunit, PPP1CA, PPP1CB or PPP1CC, and one or several targeting or regulatory subunits. PPP1R12B mediates binding to myosin. Isoform 3 and isoform 4 bind PPP1R12A, but not isoform 1 of PPP1R12B itself. Binds IL16.</text>
</comment>
<dbReference type="Gene3D" id="6.10.250.1820">
    <property type="match status" value="1"/>
</dbReference>
<feature type="repeat" description="ANK" evidence="13">
    <location>
        <begin position="208"/>
        <end position="240"/>
    </location>
</feature>
<feature type="compositionally biased region" description="Low complexity" evidence="15">
    <location>
        <begin position="1033"/>
        <end position="1058"/>
    </location>
</feature>
<comment type="function">
    <text evidence="9">Regulates myosin phosphatase activity. Augments Ca(2+) sensitivity of the contractile apparatus.</text>
</comment>
<keyword evidence="2" id="KW-0217">Developmental protein</keyword>
<feature type="region of interest" description="Disordered" evidence="15">
    <location>
        <begin position="631"/>
        <end position="857"/>
    </location>
</feature>
<feature type="coiled-coil region" evidence="14">
    <location>
        <begin position="1197"/>
        <end position="1241"/>
    </location>
</feature>
<feature type="compositionally biased region" description="Low complexity" evidence="15">
    <location>
        <begin position="446"/>
        <end position="473"/>
    </location>
</feature>
<evidence type="ECO:0000256" key="15">
    <source>
        <dbReference type="SAM" id="MobiDB-lite"/>
    </source>
</evidence>
<feature type="region of interest" description="Disordered" evidence="15">
    <location>
        <begin position="966"/>
        <end position="1021"/>
    </location>
</feature>
<feature type="compositionally biased region" description="Low complexity" evidence="15">
    <location>
        <begin position="480"/>
        <end position="507"/>
    </location>
</feature>
<organism evidence="17 18">
    <name type="scientific">Drosophila pseudoobscura pseudoobscura</name>
    <name type="common">Fruit fly</name>
    <dbReference type="NCBI Taxonomy" id="46245"/>
    <lineage>
        <taxon>Eukaryota</taxon>
        <taxon>Metazoa</taxon>
        <taxon>Ecdysozoa</taxon>
        <taxon>Arthropoda</taxon>
        <taxon>Hexapoda</taxon>
        <taxon>Insecta</taxon>
        <taxon>Pterygota</taxon>
        <taxon>Neoptera</taxon>
        <taxon>Endopterygota</taxon>
        <taxon>Diptera</taxon>
        <taxon>Brachycera</taxon>
        <taxon>Muscomorpha</taxon>
        <taxon>Ephydroidea</taxon>
        <taxon>Drosophilidae</taxon>
        <taxon>Drosophila</taxon>
        <taxon>Sophophora</taxon>
    </lineage>
</organism>
<protein>
    <recommendedName>
        <fullName evidence="11">Protein phosphatase 1 regulatory subunit 12B</fullName>
    </recommendedName>
    <alternativeName>
        <fullName evidence="12">Myosin phosphatase-targeting subunit 2</fullName>
    </alternativeName>
</protein>
<feature type="compositionally biased region" description="Basic and acidic residues" evidence="15">
    <location>
        <begin position="1135"/>
        <end position="1146"/>
    </location>
</feature>
<comment type="subcellular location">
    <subcellularLocation>
        <location evidence="1">Cytoplasm</location>
        <location evidence="1">Cytoskeleton</location>
    </subcellularLocation>
</comment>
<dbReference type="InterPro" id="IPR036770">
    <property type="entry name" value="Ankyrin_rpt-contain_sf"/>
</dbReference>
<evidence type="ECO:0000259" key="16">
    <source>
        <dbReference type="Pfam" id="PF15898"/>
    </source>
</evidence>
<evidence type="ECO:0000313" key="18">
    <source>
        <dbReference type="RefSeq" id="XP_033239417.1"/>
    </source>
</evidence>
<feature type="compositionally biased region" description="Low complexity" evidence="15">
    <location>
        <begin position="634"/>
        <end position="666"/>
    </location>
</feature>
<dbReference type="Gene3D" id="6.10.140.390">
    <property type="match status" value="1"/>
</dbReference>
<dbReference type="Gene3D" id="1.25.40.20">
    <property type="entry name" value="Ankyrin repeat-containing domain"/>
    <property type="match status" value="2"/>
</dbReference>
<evidence type="ECO:0000256" key="2">
    <source>
        <dbReference type="ARBA" id="ARBA00022473"/>
    </source>
</evidence>
<dbReference type="FunFam" id="1.25.40.20:FF:000007">
    <property type="entry name" value="Phosphatase 1 regulatory subunit 12A"/>
    <property type="match status" value="1"/>
</dbReference>
<feature type="compositionally biased region" description="Basic and acidic residues" evidence="15">
    <location>
        <begin position="349"/>
        <end position="360"/>
    </location>
</feature>
<dbReference type="PANTHER" id="PTHR24179:SF21">
    <property type="entry name" value="MYOSIN BINDING SUBUNIT, ISOFORM O"/>
    <property type="match status" value="1"/>
</dbReference>
<feature type="region of interest" description="Disordered" evidence="15">
    <location>
        <begin position="871"/>
        <end position="942"/>
    </location>
</feature>
<keyword evidence="4" id="KW-0597">Phosphoprotein</keyword>
<dbReference type="GO" id="GO:0005737">
    <property type="term" value="C:cytoplasm"/>
    <property type="evidence" value="ECO:0007669"/>
    <property type="project" value="TreeGrafter"/>
</dbReference>
<dbReference type="FunFam" id="1.25.40.20:FF:000004">
    <property type="entry name" value="Phosphatase 1 regulatory subunit 12A"/>
    <property type="match status" value="1"/>
</dbReference>
<keyword evidence="7" id="KW-0206">Cytoskeleton</keyword>
<feature type="compositionally biased region" description="Low complexity" evidence="15">
    <location>
        <begin position="972"/>
        <end position="983"/>
    </location>
</feature>
<feature type="repeat" description="ANK" evidence="13">
    <location>
        <begin position="241"/>
        <end position="273"/>
    </location>
</feature>
<feature type="compositionally biased region" description="Pro residues" evidence="15">
    <location>
        <begin position="675"/>
        <end position="688"/>
    </location>
</feature>
<feature type="compositionally biased region" description="Basic residues" evidence="15">
    <location>
        <begin position="1078"/>
        <end position="1087"/>
    </location>
</feature>
<feature type="compositionally biased region" description="Polar residues" evidence="15">
    <location>
        <begin position="931"/>
        <end position="942"/>
    </location>
</feature>
<feature type="repeat" description="ANK" evidence="13">
    <location>
        <begin position="78"/>
        <end position="110"/>
    </location>
</feature>
<feature type="compositionally biased region" description="Basic and acidic residues" evidence="15">
    <location>
        <begin position="587"/>
        <end position="596"/>
    </location>
</feature>
<accession>A0A6I8W811</accession>
<feature type="region of interest" description="Disordered" evidence="15">
    <location>
        <begin position="1033"/>
        <end position="1149"/>
    </location>
</feature>
<evidence type="ECO:0000256" key="14">
    <source>
        <dbReference type="SAM" id="Coils"/>
    </source>
</evidence>
<feature type="compositionally biased region" description="Low complexity" evidence="15">
    <location>
        <begin position="813"/>
        <end position="825"/>
    </location>
</feature>
<comment type="similarity">
    <text evidence="8">Belongs to the NRARP family.</text>
</comment>
<evidence type="ECO:0000256" key="10">
    <source>
        <dbReference type="ARBA" id="ARBA00065548"/>
    </source>
</evidence>
<feature type="compositionally biased region" description="Polar residues" evidence="15">
    <location>
        <begin position="705"/>
        <end position="722"/>
    </location>
</feature>